<dbReference type="RefSeq" id="XP_028865845.1">
    <property type="nucleotide sequence ID" value="XM_029010012.1"/>
</dbReference>
<accession>A0A2H6K9B8</accession>
<dbReference type="AlphaFoldDB" id="A0A2H6K9B8"/>
<feature type="region of interest" description="Disordered" evidence="1">
    <location>
        <begin position="51"/>
        <end position="70"/>
    </location>
</feature>
<comment type="caution">
    <text evidence="2">The sequence shown here is derived from an EMBL/GenBank/DDBJ whole genome shotgun (WGS) entry which is preliminary data.</text>
</comment>
<reference evidence="2 3" key="1">
    <citation type="journal article" date="2017" name="BMC Genomics">
        <title>Whole-genome assembly of Babesia ovata and comparative genomics between closely related pathogens.</title>
        <authorList>
            <person name="Yamagishi J."/>
            <person name="Asada M."/>
            <person name="Hakimi H."/>
            <person name="Tanaka T.Q."/>
            <person name="Sugimoto C."/>
            <person name="Kawazu S."/>
        </authorList>
    </citation>
    <scope>NUCLEOTIDE SEQUENCE [LARGE SCALE GENOMIC DNA]</scope>
    <source>
        <strain evidence="2 3">Miyake</strain>
    </source>
</reference>
<evidence type="ECO:0000256" key="1">
    <source>
        <dbReference type="SAM" id="MobiDB-lite"/>
    </source>
</evidence>
<name>A0A2H6K9B8_9APIC</name>
<keyword evidence="3" id="KW-1185">Reference proteome</keyword>
<dbReference type="GeneID" id="39873372"/>
<dbReference type="EMBL" id="BDSA01000001">
    <property type="protein sequence ID" value="GBE59602.1"/>
    <property type="molecule type" value="Genomic_DNA"/>
</dbReference>
<organism evidence="2 3">
    <name type="scientific">Babesia ovata</name>
    <dbReference type="NCBI Taxonomy" id="189622"/>
    <lineage>
        <taxon>Eukaryota</taxon>
        <taxon>Sar</taxon>
        <taxon>Alveolata</taxon>
        <taxon>Apicomplexa</taxon>
        <taxon>Aconoidasida</taxon>
        <taxon>Piroplasmida</taxon>
        <taxon>Babesiidae</taxon>
        <taxon>Babesia</taxon>
    </lineage>
</organism>
<dbReference type="Proteomes" id="UP000236319">
    <property type="component" value="Unassembled WGS sequence"/>
</dbReference>
<protein>
    <submittedName>
        <fullName evidence="2">DNA polymerase III subunit alpha, putative</fullName>
    </submittedName>
</protein>
<evidence type="ECO:0000313" key="3">
    <source>
        <dbReference type="Proteomes" id="UP000236319"/>
    </source>
</evidence>
<dbReference type="VEuPathDB" id="PiroplasmaDB:BOVATA_010950"/>
<proteinExistence type="predicted"/>
<gene>
    <name evidence="2" type="ORF">BOVATA_010950</name>
</gene>
<sequence>MLLATLYGDNADTGRLELAGLRRRSLALFDCVRQVLHVGALDKGEELVQAPDEATVHPRSRRRREKAMTDRQRGEQRFVWELKRHNLRGLVVHAPNSDFGECICDFVGVLWVRDVGRHEG</sequence>
<evidence type="ECO:0000313" key="2">
    <source>
        <dbReference type="EMBL" id="GBE59602.1"/>
    </source>
</evidence>